<evidence type="ECO:0000256" key="7">
    <source>
        <dbReference type="ARBA" id="ARBA00023180"/>
    </source>
</evidence>
<dbReference type="OrthoDB" id="412647at2759"/>
<keyword evidence="5 10" id="KW-1133">Transmembrane helix</keyword>
<keyword evidence="4" id="KW-0735">Signal-anchor</keyword>
<dbReference type="GO" id="GO:0071555">
    <property type="term" value="P:cell wall organization"/>
    <property type="evidence" value="ECO:0007669"/>
    <property type="project" value="UniProtKB-KW"/>
</dbReference>
<keyword evidence="7" id="KW-0325">Glycoprotein</keyword>
<evidence type="ECO:0000256" key="9">
    <source>
        <dbReference type="SAM" id="MobiDB-lite"/>
    </source>
</evidence>
<sequence length="692" mass="77325">MIRKPEIREMANELGQETKAQSRSMKLQKGSVCHGVFSSRALILILCLFAVANGDWIDPDTPEEVMTTTAYTVIPPPKPTAAPSISYDDDFYFDDDLLRLHNNSTKRKPKRLKPTKAPTKAPTLQPTEPSASPSAYPTATAGAYKLVFSDEFNLPGRSFDDGTDPRWTALDKNDYTNNAQHYYSPGNAYTNDKGELVIKTEAADTDVVGFDDVKREKTHVTKHFRSAMLQTWNKFCFTGGIIEAEVVLPGRHDVGGLWPAFWLLGNLARHTYVGSSEHIWPWSEVKCTKKSRDSQRLSACHKVAHYGMKAGVGRGAPEMDIFEVQPGNVHAGTGPFKEMPVGQPFMSSSFQVAPGRADIRPGNGYWPGPGQWYEGLIGGMNSTLNIQFYGSYNHFRGDYNPAVSDYWSDALSFNQQLNETHFKDQHKYRLEWQVPTEDQLGHLHWFLDGQLVLAINGESFVKNGMGSEISSEPSYILFNTAVSSEWGFPKECPENCPCKKYNCYSNDFREKCGFSEGFCPMMEEKPAEMKVNWVRVYQDPADPTQKVGCSTPERPTRQYIEAHAKSYKQENDVTPLKGIQTGRGRCDPAALGEIAAACGGSSRGHCTRGAVCECDPDWTGPHCLAHRGRDPILYDSPDRITDVGFELPFVQAARFLVFALAFLGVCLFLNVRCKKKIEGWEPIPDMNKQLHA</sequence>
<evidence type="ECO:0000256" key="10">
    <source>
        <dbReference type="SAM" id="Phobius"/>
    </source>
</evidence>
<dbReference type="EMBL" id="CAICTM010000156">
    <property type="protein sequence ID" value="CAB9503152.1"/>
    <property type="molecule type" value="Genomic_DNA"/>
</dbReference>
<dbReference type="GO" id="GO:0015926">
    <property type="term" value="F:glucosidase activity"/>
    <property type="evidence" value="ECO:0007669"/>
    <property type="project" value="TreeGrafter"/>
</dbReference>
<keyword evidence="13" id="KW-1185">Reference proteome</keyword>
<dbReference type="InterPro" id="IPR013320">
    <property type="entry name" value="ConA-like_dom_sf"/>
</dbReference>
<keyword evidence="3 10" id="KW-0812">Transmembrane</keyword>
<dbReference type="GO" id="GO:0005886">
    <property type="term" value="C:plasma membrane"/>
    <property type="evidence" value="ECO:0007669"/>
    <property type="project" value="TreeGrafter"/>
</dbReference>
<proteinExistence type="inferred from homology"/>
<feature type="domain" description="GH16" evidence="11">
    <location>
        <begin position="129"/>
        <end position="542"/>
    </location>
</feature>
<dbReference type="Proteomes" id="UP001153069">
    <property type="component" value="Unassembled WGS sequence"/>
</dbReference>
<dbReference type="InterPro" id="IPR000757">
    <property type="entry name" value="Beta-glucanase-like"/>
</dbReference>
<evidence type="ECO:0000256" key="5">
    <source>
        <dbReference type="ARBA" id="ARBA00022989"/>
    </source>
</evidence>
<feature type="compositionally biased region" description="Low complexity" evidence="9">
    <location>
        <begin position="115"/>
        <end position="136"/>
    </location>
</feature>
<evidence type="ECO:0000256" key="8">
    <source>
        <dbReference type="ARBA" id="ARBA00023316"/>
    </source>
</evidence>
<comment type="subcellular location">
    <subcellularLocation>
        <location evidence="1">Membrane</location>
        <topology evidence="1">Single-pass type II membrane protein</topology>
    </subcellularLocation>
</comment>
<gene>
    <name evidence="12" type="ORF">SEMRO_157_G071200.1</name>
</gene>
<accession>A0A9N8DI46</accession>
<evidence type="ECO:0000259" key="11">
    <source>
        <dbReference type="PROSITE" id="PS51762"/>
    </source>
</evidence>
<dbReference type="GO" id="GO:0005789">
    <property type="term" value="C:endoplasmic reticulum membrane"/>
    <property type="evidence" value="ECO:0007669"/>
    <property type="project" value="TreeGrafter"/>
</dbReference>
<evidence type="ECO:0000256" key="2">
    <source>
        <dbReference type="ARBA" id="ARBA00010962"/>
    </source>
</evidence>
<keyword evidence="6 10" id="KW-0472">Membrane</keyword>
<feature type="transmembrane region" description="Helical" evidence="10">
    <location>
        <begin position="652"/>
        <end position="671"/>
    </location>
</feature>
<protein>
    <submittedName>
        <fullName evidence="12">Beta-glucan synthesis-associated protein</fullName>
    </submittedName>
</protein>
<evidence type="ECO:0000256" key="1">
    <source>
        <dbReference type="ARBA" id="ARBA00004606"/>
    </source>
</evidence>
<evidence type="ECO:0000313" key="13">
    <source>
        <dbReference type="Proteomes" id="UP001153069"/>
    </source>
</evidence>
<evidence type="ECO:0000256" key="4">
    <source>
        <dbReference type="ARBA" id="ARBA00022968"/>
    </source>
</evidence>
<dbReference type="Pfam" id="PF03935">
    <property type="entry name" value="SKN1_KRE6_Sbg1"/>
    <property type="match status" value="2"/>
</dbReference>
<dbReference type="PANTHER" id="PTHR31361:SF1">
    <property type="entry name" value="BETA-GLUCAN SYNTHESIS-ASSOCIATED PROTEIN KRE6-RELATED"/>
    <property type="match status" value="1"/>
</dbReference>
<feature type="region of interest" description="Disordered" evidence="9">
    <location>
        <begin position="103"/>
        <end position="136"/>
    </location>
</feature>
<dbReference type="AlphaFoldDB" id="A0A9N8DI46"/>
<comment type="caution">
    <text evidence="12">The sequence shown here is derived from an EMBL/GenBank/DDBJ whole genome shotgun (WGS) entry which is preliminary data.</text>
</comment>
<dbReference type="Gene3D" id="2.10.25.10">
    <property type="entry name" value="Laminin"/>
    <property type="match status" value="1"/>
</dbReference>
<dbReference type="SUPFAM" id="SSF49899">
    <property type="entry name" value="Concanavalin A-like lectins/glucanases"/>
    <property type="match status" value="1"/>
</dbReference>
<keyword evidence="8" id="KW-0961">Cell wall biogenesis/degradation</keyword>
<dbReference type="PROSITE" id="PS51762">
    <property type="entry name" value="GH16_2"/>
    <property type="match status" value="1"/>
</dbReference>
<feature type="compositionally biased region" description="Basic residues" evidence="9">
    <location>
        <begin position="104"/>
        <end position="114"/>
    </location>
</feature>
<reference evidence="12" key="1">
    <citation type="submission" date="2020-06" db="EMBL/GenBank/DDBJ databases">
        <authorList>
            <consortium name="Plant Systems Biology data submission"/>
        </authorList>
    </citation>
    <scope>NUCLEOTIDE SEQUENCE</scope>
    <source>
        <strain evidence="12">D6</strain>
    </source>
</reference>
<evidence type="ECO:0000256" key="3">
    <source>
        <dbReference type="ARBA" id="ARBA00022692"/>
    </source>
</evidence>
<evidence type="ECO:0000256" key="6">
    <source>
        <dbReference type="ARBA" id="ARBA00023136"/>
    </source>
</evidence>
<organism evidence="12 13">
    <name type="scientific">Seminavis robusta</name>
    <dbReference type="NCBI Taxonomy" id="568900"/>
    <lineage>
        <taxon>Eukaryota</taxon>
        <taxon>Sar</taxon>
        <taxon>Stramenopiles</taxon>
        <taxon>Ochrophyta</taxon>
        <taxon>Bacillariophyta</taxon>
        <taxon>Bacillariophyceae</taxon>
        <taxon>Bacillariophycidae</taxon>
        <taxon>Naviculales</taxon>
        <taxon>Naviculaceae</taxon>
        <taxon>Seminavis</taxon>
    </lineage>
</organism>
<dbReference type="GO" id="GO:0006078">
    <property type="term" value="P:(1-&gt;6)-beta-D-glucan biosynthetic process"/>
    <property type="evidence" value="ECO:0007669"/>
    <property type="project" value="TreeGrafter"/>
</dbReference>
<dbReference type="PANTHER" id="PTHR31361">
    <property type="entry name" value="BETA-GLUCAN SYNTHESIS-ASSOCIATED PROTEIN KRE6-RELATED"/>
    <property type="match status" value="1"/>
</dbReference>
<dbReference type="InterPro" id="IPR005629">
    <property type="entry name" value="Skn1/Kre6/Sbg1"/>
</dbReference>
<dbReference type="Gene3D" id="2.60.120.200">
    <property type="match status" value="1"/>
</dbReference>
<name>A0A9N8DI46_9STRA</name>
<comment type="similarity">
    <text evidence="2">Belongs to the SKN1/KRE6 family.</text>
</comment>
<evidence type="ECO:0000313" key="12">
    <source>
        <dbReference type="EMBL" id="CAB9503152.1"/>
    </source>
</evidence>